<comment type="similarity">
    <text evidence="1">Belongs to the ATP-dependent AMP-binding enzyme family.</text>
</comment>
<dbReference type="InterPro" id="IPR000873">
    <property type="entry name" value="AMP-dep_synth/lig_dom"/>
</dbReference>
<evidence type="ECO:0000256" key="2">
    <source>
        <dbReference type="ARBA" id="ARBA00022598"/>
    </source>
</evidence>
<dbReference type="PANTHER" id="PTHR43201:SF5">
    <property type="entry name" value="MEDIUM-CHAIN ACYL-COA LIGASE ACSF2, MITOCHONDRIAL"/>
    <property type="match status" value="1"/>
</dbReference>
<keyword evidence="6" id="KW-1185">Reference proteome</keyword>
<dbReference type="InterPro" id="IPR025110">
    <property type="entry name" value="AMP-bd_C"/>
</dbReference>
<dbReference type="Gene3D" id="3.30.300.30">
    <property type="match status" value="1"/>
</dbReference>
<dbReference type="Gene3D" id="3.40.50.12780">
    <property type="entry name" value="N-terminal domain of ligase-like"/>
    <property type="match status" value="1"/>
</dbReference>
<feature type="domain" description="AMP-dependent synthetase/ligase" evidence="3">
    <location>
        <begin position="4"/>
        <end position="242"/>
    </location>
</feature>
<organism evidence="5 6">
    <name type="scientific">Microbacterium rhizosphaerae</name>
    <dbReference type="NCBI Taxonomy" id="1678237"/>
    <lineage>
        <taxon>Bacteria</taxon>
        <taxon>Bacillati</taxon>
        <taxon>Actinomycetota</taxon>
        <taxon>Actinomycetes</taxon>
        <taxon>Micrococcales</taxon>
        <taxon>Microbacteriaceae</taxon>
        <taxon>Microbacterium</taxon>
    </lineage>
</organism>
<dbReference type="Proteomes" id="UP001323798">
    <property type="component" value="Chromosome"/>
</dbReference>
<evidence type="ECO:0000313" key="6">
    <source>
        <dbReference type="Proteomes" id="UP001323798"/>
    </source>
</evidence>
<sequence length="385" mass="39666">MAGARARRRARRAGARAVIVPVRGDTAGLLNRLGALRAAGDVPLVGDERWPQAHRDAVQAIAGGTEPPADAAWATLTSGSSGSPRIVLRTAESWSASFAAVGRLMDAGPDDAVLLPAPPAASMTLFSLAHALGGGPRPVLGSADRSRASCLHGTPQALRAVLDAGPPPGLRAALVGGSHVDDALRARAADAGVRVCGYYGAAELSFVAVDEGDGLRAFPGVELSIRDGELWVRSPFIALGYLGPGGPLRRDGDWATVGDRAELVDGRLRLLGRADDAILSASATIVPEEVEAVLRAVPGVRDAVVFGLPQTRVGALVAAFVELDGTSGGAGARKSLRAASLTRLAPAHRPRRWYAGELPRTASGKPARAEAIRRARAGEVDRLGV</sequence>
<name>A0ABZ0SKT7_9MICO</name>
<dbReference type="Pfam" id="PF00501">
    <property type="entry name" value="AMP-binding"/>
    <property type="match status" value="1"/>
</dbReference>
<gene>
    <name evidence="5" type="ORF">SM116_10985</name>
</gene>
<dbReference type="InterPro" id="IPR045851">
    <property type="entry name" value="AMP-bd_C_sf"/>
</dbReference>
<feature type="domain" description="AMP-binding enzyme C-terminal" evidence="4">
    <location>
        <begin position="289"/>
        <end position="365"/>
    </location>
</feature>
<dbReference type="Pfam" id="PF13193">
    <property type="entry name" value="AMP-binding_C"/>
    <property type="match status" value="1"/>
</dbReference>
<evidence type="ECO:0000259" key="4">
    <source>
        <dbReference type="Pfam" id="PF13193"/>
    </source>
</evidence>
<evidence type="ECO:0000259" key="3">
    <source>
        <dbReference type="Pfam" id="PF00501"/>
    </source>
</evidence>
<accession>A0ABZ0SKT7</accession>
<reference evidence="5 6" key="1">
    <citation type="submission" date="2023-11" db="EMBL/GenBank/DDBJ databases">
        <title>Genome sequence of Microbacterium rhizosphaerae KACC 19337.</title>
        <authorList>
            <person name="Choi H."/>
            <person name="Kim S."/>
            <person name="Kim Y."/>
            <person name="Kwon S.-W."/>
            <person name="Heo J."/>
        </authorList>
    </citation>
    <scope>NUCLEOTIDE SEQUENCE [LARGE SCALE GENOMIC DNA]</scope>
    <source>
        <strain evidence="5 6">KACC 19337</strain>
    </source>
</reference>
<proteinExistence type="inferred from homology"/>
<dbReference type="RefSeq" id="WP_320941027.1">
    <property type="nucleotide sequence ID" value="NZ_BAABEU010000010.1"/>
</dbReference>
<keyword evidence="2" id="KW-0436">Ligase</keyword>
<dbReference type="SUPFAM" id="SSF56801">
    <property type="entry name" value="Acetyl-CoA synthetase-like"/>
    <property type="match status" value="1"/>
</dbReference>
<dbReference type="EMBL" id="CP139368">
    <property type="protein sequence ID" value="WPR88307.1"/>
    <property type="molecule type" value="Genomic_DNA"/>
</dbReference>
<dbReference type="InterPro" id="IPR042099">
    <property type="entry name" value="ANL_N_sf"/>
</dbReference>
<protein>
    <submittedName>
        <fullName evidence="5">Class I adenylate-forming enzyme family protein</fullName>
    </submittedName>
</protein>
<dbReference type="PANTHER" id="PTHR43201">
    <property type="entry name" value="ACYL-COA SYNTHETASE"/>
    <property type="match status" value="1"/>
</dbReference>
<evidence type="ECO:0000256" key="1">
    <source>
        <dbReference type="ARBA" id="ARBA00006432"/>
    </source>
</evidence>
<evidence type="ECO:0000313" key="5">
    <source>
        <dbReference type="EMBL" id="WPR88307.1"/>
    </source>
</evidence>